<feature type="non-terminal residue" evidence="1">
    <location>
        <position position="1"/>
    </location>
</feature>
<comment type="caution">
    <text evidence="1">The sequence shown here is derived from an EMBL/GenBank/DDBJ whole genome shotgun (WGS) entry which is preliminary data.</text>
</comment>
<sequence>ANCGGAAVTSAGNNISDDATCGLSLATDRANTNPLLSALADNGGGTLTHAISTDSPALDGVSGGTCPATDQRGVARPFDGNQDGNALCDIGAFEANDACPSDPDKTVPGVCGCGTPDVDSNGNGILDCLANADADSQAKAIRTMVNRLKRPTNQAELLVQKNRVNDIKTKLVAFVAFTTANASKITVTGTVPLATLVSNTNKRVRKALKFNDRNFGKVNKPKAKQALNKLIAAI</sequence>
<reference evidence="1 2" key="1">
    <citation type="journal article" date="2020" name="Biotechnol. Biofuels">
        <title>New insights from the biogas microbiome by comprehensive genome-resolved metagenomics of nearly 1600 species originating from multiple anaerobic digesters.</title>
        <authorList>
            <person name="Campanaro S."/>
            <person name="Treu L."/>
            <person name="Rodriguez-R L.M."/>
            <person name="Kovalovszki A."/>
            <person name="Ziels R.M."/>
            <person name="Maus I."/>
            <person name="Zhu X."/>
            <person name="Kougias P.G."/>
            <person name="Basile A."/>
            <person name="Luo G."/>
            <person name="Schluter A."/>
            <person name="Konstantinidis K.T."/>
            <person name="Angelidaki I."/>
        </authorList>
    </citation>
    <scope>NUCLEOTIDE SEQUENCE [LARGE SCALE GENOMIC DNA]</scope>
    <source>
        <strain evidence="1">AS27yjCOA_65</strain>
    </source>
</reference>
<dbReference type="EMBL" id="JAAZON010000101">
    <property type="protein sequence ID" value="NMC62025.1"/>
    <property type="molecule type" value="Genomic_DNA"/>
</dbReference>
<gene>
    <name evidence="1" type="ORF">GYA55_02535</name>
</gene>
<name>A0A7X9IKJ0_9DELT</name>
<dbReference type="Proteomes" id="UP000524246">
    <property type="component" value="Unassembled WGS sequence"/>
</dbReference>
<dbReference type="InterPro" id="IPR059226">
    <property type="entry name" value="Choice_anch_Q_dom"/>
</dbReference>
<dbReference type="NCBIfam" id="NF041518">
    <property type="entry name" value="choice_anch_Q"/>
    <property type="match status" value="1"/>
</dbReference>
<evidence type="ECO:0000313" key="2">
    <source>
        <dbReference type="Proteomes" id="UP000524246"/>
    </source>
</evidence>
<organism evidence="1 2">
    <name type="scientific">SAR324 cluster bacterium</name>
    <dbReference type="NCBI Taxonomy" id="2024889"/>
    <lineage>
        <taxon>Bacteria</taxon>
        <taxon>Deltaproteobacteria</taxon>
        <taxon>SAR324 cluster</taxon>
    </lineage>
</organism>
<proteinExistence type="predicted"/>
<evidence type="ECO:0000313" key="1">
    <source>
        <dbReference type="EMBL" id="NMC62025.1"/>
    </source>
</evidence>
<accession>A0A7X9IKJ0</accession>
<protein>
    <submittedName>
        <fullName evidence="1">Uncharacterized protein</fullName>
    </submittedName>
</protein>
<dbReference type="AlphaFoldDB" id="A0A7X9IKJ0"/>